<dbReference type="EMBL" id="JYNV01000326">
    <property type="protein sequence ID" value="KZM18602.1"/>
    <property type="molecule type" value="Genomic_DNA"/>
</dbReference>
<dbReference type="OrthoDB" id="2124888at2759"/>
<dbReference type="GO" id="GO:0005783">
    <property type="term" value="C:endoplasmic reticulum"/>
    <property type="evidence" value="ECO:0007669"/>
    <property type="project" value="TreeGrafter"/>
</dbReference>
<dbReference type="AlphaFoldDB" id="A0A162VST6"/>
<dbReference type="PANTHER" id="PTHR28026:SF9">
    <property type="entry name" value="2-HYDROXY-PALMITIC ACID DIOXYGENASE MPO1"/>
    <property type="match status" value="1"/>
</dbReference>
<gene>
    <name evidence="1" type="ORF">ST47_g10311</name>
</gene>
<accession>A0A162VST6</accession>
<organism evidence="1 2">
    <name type="scientific">Didymella rabiei</name>
    <name type="common">Chickpea ascochyta blight fungus</name>
    <name type="synonym">Mycosphaerella rabiei</name>
    <dbReference type="NCBI Taxonomy" id="5454"/>
    <lineage>
        <taxon>Eukaryota</taxon>
        <taxon>Fungi</taxon>
        <taxon>Dikarya</taxon>
        <taxon>Ascomycota</taxon>
        <taxon>Pezizomycotina</taxon>
        <taxon>Dothideomycetes</taxon>
        <taxon>Pleosporomycetidae</taxon>
        <taxon>Pleosporales</taxon>
        <taxon>Pleosporineae</taxon>
        <taxon>Didymellaceae</taxon>
        <taxon>Ascochyta</taxon>
    </lineage>
</organism>
<keyword evidence="2" id="KW-1185">Reference proteome</keyword>
<dbReference type="PANTHER" id="PTHR28026">
    <property type="entry name" value="DUF962 DOMAIN PROTEIN (AFU_ORTHOLOGUE AFUA_8G05310)"/>
    <property type="match status" value="1"/>
</dbReference>
<evidence type="ECO:0000313" key="1">
    <source>
        <dbReference type="EMBL" id="KZM18602.1"/>
    </source>
</evidence>
<dbReference type="InterPro" id="IPR009305">
    <property type="entry name" value="Mpo1-like"/>
</dbReference>
<dbReference type="Pfam" id="PF06127">
    <property type="entry name" value="Mpo1-like"/>
    <property type="match status" value="1"/>
</dbReference>
<dbReference type="Proteomes" id="UP000076837">
    <property type="component" value="Unassembled WGS sequence"/>
</dbReference>
<proteinExistence type="predicted"/>
<dbReference type="GO" id="GO:0016020">
    <property type="term" value="C:membrane"/>
    <property type="evidence" value="ECO:0007669"/>
    <property type="project" value="GOC"/>
</dbReference>
<reference evidence="1 2" key="1">
    <citation type="journal article" date="2016" name="Sci. Rep.">
        <title>Draft genome sequencing and secretome analysis of fungal phytopathogen Ascochyta rabiei provides insight into the necrotrophic effector repertoire.</title>
        <authorList>
            <person name="Verma S."/>
            <person name="Gazara R.K."/>
            <person name="Nizam S."/>
            <person name="Parween S."/>
            <person name="Chattopadhyay D."/>
            <person name="Verma P.K."/>
        </authorList>
    </citation>
    <scope>NUCLEOTIDE SEQUENCE [LARGE SCALE GENOMIC DNA]</scope>
    <source>
        <strain evidence="1 2">ArDII</strain>
    </source>
</reference>
<dbReference type="GO" id="GO:0046521">
    <property type="term" value="P:sphingoid catabolic process"/>
    <property type="evidence" value="ECO:0007669"/>
    <property type="project" value="TreeGrafter"/>
</dbReference>
<protein>
    <submittedName>
        <fullName evidence="1">Uncharacterized protein</fullName>
    </submittedName>
</protein>
<evidence type="ECO:0000313" key="2">
    <source>
        <dbReference type="Proteomes" id="UP000076837"/>
    </source>
</evidence>
<name>A0A162VST6_DIDRA</name>
<sequence length="190" mass="20934">MSLNLEKQLRFYGAYHHNSVNVGIHVLCVPPILLTAFLLLTNTPAVPLPPWLSIPNLPLNVGTFGAVLYSTLYVLMEPVAGALFAPILIGATAYGNYLTSTYGATANYWAGGINVACWLAQFIGHGKFEGRAPALLDNLVQAFFLAPFFVWFEILFFLGYRPELKSRIDKGVEEDIQKFRKSKGQNGSAH</sequence>
<comment type="caution">
    <text evidence="1">The sequence shown here is derived from an EMBL/GenBank/DDBJ whole genome shotgun (WGS) entry which is preliminary data.</text>
</comment>